<dbReference type="AlphaFoldDB" id="A0A6I7TRZ2"/>
<dbReference type="InterPro" id="IPR004683">
    <property type="entry name" value="T3SS_FlhB-rel"/>
</dbReference>
<dbReference type="GeneID" id="76973404"/>
<dbReference type="SUPFAM" id="SSF160544">
    <property type="entry name" value="EscU C-terminal domain-like"/>
    <property type="match status" value="1"/>
</dbReference>
<dbReference type="EMBL" id="JARAFO010000002">
    <property type="protein sequence ID" value="MDE1450950.1"/>
    <property type="molecule type" value="Genomic_DNA"/>
</dbReference>
<dbReference type="EMBL" id="LKPO01000026">
    <property type="protein sequence ID" value="OLF87698.1"/>
    <property type="molecule type" value="Genomic_DNA"/>
</dbReference>
<dbReference type="Pfam" id="PF01312">
    <property type="entry name" value="Bac_export_2"/>
    <property type="match status" value="1"/>
</dbReference>
<reference evidence="1" key="3">
    <citation type="submission" date="2022-12" db="EMBL/GenBank/DDBJ databases">
        <title>Draft Genome Sequences of Bacillus licheniformis and Bacillus paralicheniformis strains isolated from Irish skim milk powders.</title>
        <authorList>
            <person name="Lourenco A."/>
            <person name="Li F."/>
            <person name="Geraldine D."/>
            <person name="Tobin J.T."/>
            <person name="Butler F."/>
            <person name="Jordan K."/>
            <person name="Obrien T."/>
        </authorList>
    </citation>
    <scope>NUCLEOTIDE SEQUENCE</scope>
    <source>
        <strain evidence="1">3370</strain>
    </source>
</reference>
<sequence length="94" mass="10774">MKEESVPLRRAVALHYDEMKDKAPKVVAKGSGYTAEKIIEEAQKAGVPIQEDATLVELMRHLELDDHIPEALYEIVAEIFSFVYTLDEKMKKRE</sequence>
<dbReference type="EMBL" id="NILF01000069">
    <property type="protein sequence ID" value="TWL32704.1"/>
    <property type="molecule type" value="Genomic_DNA"/>
</dbReference>
<dbReference type="Proteomes" id="UP001216709">
    <property type="component" value="Unassembled WGS sequence"/>
</dbReference>
<protein>
    <submittedName>
        <fullName evidence="2">Flagellar biosynthesis protein FlhB</fullName>
    </submittedName>
    <submittedName>
        <fullName evidence="3">Flagellar biosynthetic protein FlhB</fullName>
    </submittedName>
    <submittedName>
        <fullName evidence="1">FlhB-like flagellar biosynthesis protein</fullName>
    </submittedName>
</protein>
<dbReference type="Gene3D" id="3.40.1690.10">
    <property type="entry name" value="secretion proteins EscU"/>
    <property type="match status" value="1"/>
</dbReference>
<proteinExistence type="predicted"/>
<dbReference type="PANTHER" id="PTHR30531:SF12">
    <property type="entry name" value="FLAGELLAR BIOSYNTHETIC PROTEIN FLHB"/>
    <property type="match status" value="1"/>
</dbReference>
<keyword evidence="2" id="KW-0282">Flagellum</keyword>
<dbReference type="Proteomes" id="UP000429980">
    <property type="component" value="Unassembled WGS sequence"/>
</dbReference>
<evidence type="ECO:0000313" key="5">
    <source>
        <dbReference type="Proteomes" id="UP000429980"/>
    </source>
</evidence>
<evidence type="ECO:0000313" key="3">
    <source>
        <dbReference type="EMBL" id="TWL32704.1"/>
    </source>
</evidence>
<organism evidence="2 4">
    <name type="scientific">Bacillus paralicheniformis</name>
    <dbReference type="NCBI Taxonomy" id="1648923"/>
    <lineage>
        <taxon>Bacteria</taxon>
        <taxon>Bacillati</taxon>
        <taxon>Bacillota</taxon>
        <taxon>Bacilli</taxon>
        <taxon>Bacillales</taxon>
        <taxon>Bacillaceae</taxon>
        <taxon>Bacillus</taxon>
    </lineage>
</organism>
<gene>
    <name evidence="2" type="ORF">B4121_4150</name>
    <name evidence="3" type="ORF">CHCC15381_0926</name>
    <name evidence="1" type="ORF">PVN32_02040</name>
</gene>
<evidence type="ECO:0000313" key="2">
    <source>
        <dbReference type="EMBL" id="OLF87698.1"/>
    </source>
</evidence>
<keyword evidence="2" id="KW-0966">Cell projection</keyword>
<dbReference type="PANTHER" id="PTHR30531">
    <property type="entry name" value="FLAGELLAR BIOSYNTHETIC PROTEIN FLHB"/>
    <property type="match status" value="1"/>
</dbReference>
<keyword evidence="2" id="KW-0969">Cilium</keyword>
<dbReference type="RefSeq" id="WP_025811381.1">
    <property type="nucleotide sequence ID" value="NZ_AP023088.1"/>
</dbReference>
<dbReference type="NCBIfam" id="TIGR00789">
    <property type="entry name" value="flhB_rel"/>
    <property type="match status" value="1"/>
</dbReference>
<evidence type="ECO:0000313" key="4">
    <source>
        <dbReference type="Proteomes" id="UP000185604"/>
    </source>
</evidence>
<name>A0A6I7TRZ2_9BACI</name>
<reference evidence="2 4" key="1">
    <citation type="journal article" date="2016" name="Front. Microbiol.">
        <title>High-Level Heat Resistance of Spores of Bacillus amyloliquefaciens and Bacillus licheniformis Results from the Presence of a spoVA Operon in a Tn1546 Transposon.</title>
        <authorList>
            <person name="Berendsen E.M."/>
            <person name="Koning R.A."/>
            <person name="Boekhorst J."/>
            <person name="de Jong A."/>
            <person name="Kuipers O.P."/>
            <person name="Wells-Bennik M.H."/>
        </authorList>
    </citation>
    <scope>NUCLEOTIDE SEQUENCE [LARGE SCALE GENOMIC DNA]</scope>
    <source>
        <strain evidence="2 4">B4121</strain>
    </source>
</reference>
<reference evidence="3 5" key="2">
    <citation type="submission" date="2019-06" db="EMBL/GenBank/DDBJ databases">
        <title>Genome sequence analysis of &gt;100 Bacillus licheniformis strains suggests intrinsic resistance to this species.</title>
        <authorList>
            <person name="Wels M."/>
            <person name="Siezen R.J."/>
            <person name="Johansen E."/>
            <person name="Stuer-Lauridsen B."/>
            <person name="Bjerre K."/>
            <person name="Nielsen B.K.K."/>
        </authorList>
    </citation>
    <scope>NUCLEOTIDE SEQUENCE [LARGE SCALE GENOMIC DNA]</scope>
    <source>
        <strain evidence="3 5">BAC-15381</strain>
    </source>
</reference>
<dbReference type="GO" id="GO:0009306">
    <property type="term" value="P:protein secretion"/>
    <property type="evidence" value="ECO:0007669"/>
    <property type="project" value="InterPro"/>
</dbReference>
<dbReference type="InterPro" id="IPR029025">
    <property type="entry name" value="T3SS_substrate_exporter_C"/>
</dbReference>
<dbReference type="GO" id="GO:0005886">
    <property type="term" value="C:plasma membrane"/>
    <property type="evidence" value="ECO:0007669"/>
    <property type="project" value="TreeGrafter"/>
</dbReference>
<evidence type="ECO:0000313" key="1">
    <source>
        <dbReference type="EMBL" id="MDE1450950.1"/>
    </source>
</evidence>
<dbReference type="InterPro" id="IPR006135">
    <property type="entry name" value="T3SS_substrate_exporter"/>
</dbReference>
<dbReference type="Proteomes" id="UP000185604">
    <property type="component" value="Unassembled WGS sequence"/>
</dbReference>
<accession>A0A6I7TRZ2</accession>
<comment type="caution">
    <text evidence="2">The sequence shown here is derived from an EMBL/GenBank/DDBJ whole genome shotgun (WGS) entry which is preliminary data.</text>
</comment>
<keyword evidence="5" id="KW-1185">Reference proteome</keyword>